<feature type="region of interest" description="Disordered" evidence="1">
    <location>
        <begin position="65"/>
        <end position="85"/>
    </location>
</feature>
<evidence type="ECO:0000256" key="1">
    <source>
        <dbReference type="SAM" id="MobiDB-lite"/>
    </source>
</evidence>
<organism evidence="2">
    <name type="scientific">uncultured bacterium 888</name>
    <dbReference type="NCBI Taxonomy" id="548896"/>
    <lineage>
        <taxon>Bacteria</taxon>
        <taxon>environmental samples</taxon>
    </lineage>
</organism>
<evidence type="ECO:0000313" key="2">
    <source>
        <dbReference type="EMBL" id="ACF98062.1"/>
    </source>
</evidence>
<accession>B8R8Q6</accession>
<name>B8R8Q6_9BACT</name>
<dbReference type="InterPro" id="IPR042100">
    <property type="entry name" value="Bug_dom1"/>
</dbReference>
<dbReference type="EMBL" id="EU910853">
    <property type="protein sequence ID" value="ACF98062.1"/>
    <property type="molecule type" value="Genomic_DNA"/>
</dbReference>
<dbReference type="Gene3D" id="3.40.190.150">
    <property type="entry name" value="Bordetella uptake gene, domain 1"/>
    <property type="match status" value="1"/>
</dbReference>
<proteinExistence type="predicted"/>
<sequence>MDYTVLAASSGPITILPLLQKVGYDVEQHFTPVALTGRSPFVLVSAPSFKAATAREFVALAREPDVHSARGCSERPGSSRDAHSE</sequence>
<protein>
    <submittedName>
        <fullName evidence="2">Uncharacterized protein</fullName>
    </submittedName>
</protein>
<reference evidence="2" key="1">
    <citation type="journal article" date="2009" name="Appl. Environ. Microbiol.">
        <title>Characterization of denitrification gene clusters of soil bacteria via a metagenomic approach.</title>
        <authorList>
            <person name="Demaneche S."/>
            <person name="Philippot L."/>
            <person name="David M.M."/>
            <person name="Navarro E."/>
            <person name="Vogel T.M."/>
            <person name="Simonet P."/>
        </authorList>
    </citation>
    <scope>NUCLEOTIDE SEQUENCE</scope>
</reference>
<dbReference type="AlphaFoldDB" id="B8R8Q6"/>